<dbReference type="EMBL" id="JALLBG020000200">
    <property type="protein sequence ID" value="KAL3759433.1"/>
    <property type="molecule type" value="Genomic_DNA"/>
</dbReference>
<keyword evidence="3" id="KW-0472">Membrane</keyword>
<keyword evidence="5" id="KW-1185">Reference proteome</keyword>
<dbReference type="InterPro" id="IPR011893">
    <property type="entry name" value="Selenoprotein_Rdx-typ"/>
</dbReference>
<dbReference type="Pfam" id="PF10262">
    <property type="entry name" value="Rdx"/>
    <property type="match status" value="1"/>
</dbReference>
<protein>
    <submittedName>
        <fullName evidence="4">Uncharacterized protein</fullName>
    </submittedName>
</protein>
<dbReference type="PANTHER" id="PTHR13544:SF0">
    <property type="entry name" value="THIOREDOXIN REDUCTASE-LIKE SELENOPROTEIN T"/>
    <property type="match status" value="1"/>
</dbReference>
<dbReference type="Proteomes" id="UP001530293">
    <property type="component" value="Unassembled WGS sequence"/>
</dbReference>
<dbReference type="InterPro" id="IPR036249">
    <property type="entry name" value="Thioredoxin-like_sf"/>
</dbReference>
<evidence type="ECO:0000313" key="4">
    <source>
        <dbReference type="EMBL" id="KAL3759433.1"/>
    </source>
</evidence>
<dbReference type="SUPFAM" id="SSF52833">
    <property type="entry name" value="Thioredoxin-like"/>
    <property type="match status" value="1"/>
</dbReference>
<dbReference type="Gene3D" id="3.40.30.10">
    <property type="entry name" value="Glutaredoxin"/>
    <property type="match status" value="1"/>
</dbReference>
<gene>
    <name evidence="4" type="ORF">ACHAWU_000732</name>
</gene>
<dbReference type="InterPro" id="IPR019389">
    <property type="entry name" value="Selenoprotein_T"/>
</dbReference>
<keyword evidence="2" id="KW-0676">Redox-active center</keyword>
<comment type="caution">
    <text evidence="4">The sequence shown here is derived from an EMBL/GenBank/DDBJ whole genome shotgun (WGS) entry which is preliminary data.</text>
</comment>
<keyword evidence="3" id="KW-1133">Transmembrane helix</keyword>
<reference evidence="4 5" key="1">
    <citation type="submission" date="2024-10" db="EMBL/GenBank/DDBJ databases">
        <title>Updated reference genomes for cyclostephanoid diatoms.</title>
        <authorList>
            <person name="Roberts W.R."/>
            <person name="Alverson A.J."/>
        </authorList>
    </citation>
    <scope>NUCLEOTIDE SEQUENCE [LARGE SCALE GENOMIC DNA]</scope>
    <source>
        <strain evidence="4 5">AJA232-27</strain>
    </source>
</reference>
<evidence type="ECO:0000313" key="5">
    <source>
        <dbReference type="Proteomes" id="UP001530293"/>
    </source>
</evidence>
<evidence type="ECO:0000256" key="1">
    <source>
        <dbReference type="ARBA" id="ARBA00022729"/>
    </source>
</evidence>
<accession>A0ABD3M6Q6</accession>
<evidence type="ECO:0000256" key="2">
    <source>
        <dbReference type="ARBA" id="ARBA00023284"/>
    </source>
</evidence>
<dbReference type="PANTHER" id="PTHR13544">
    <property type="entry name" value="SELENOPROTEIN T"/>
    <property type="match status" value="1"/>
</dbReference>
<keyword evidence="3" id="KW-0812">Transmembrane</keyword>
<sequence length="140" mass="15894">MKANFLRLREFLVKEYPGQWNSIEGGLYPAPEWTKYVSSLLSAVQMFTMIVALVGDSAWTYVPGFRTPPEFYYKMKENAALTFITIFLIVPSYVQSFAATAAFEIFVDDELIFSKLETGRMPHFSDIVRALESVGLKRGA</sequence>
<dbReference type="AlphaFoldDB" id="A0ABD3M6Q6"/>
<dbReference type="NCBIfam" id="TIGR02174">
    <property type="entry name" value="CXXU_selWTH"/>
    <property type="match status" value="1"/>
</dbReference>
<organism evidence="4 5">
    <name type="scientific">Discostella pseudostelligera</name>
    <dbReference type="NCBI Taxonomy" id="259834"/>
    <lineage>
        <taxon>Eukaryota</taxon>
        <taxon>Sar</taxon>
        <taxon>Stramenopiles</taxon>
        <taxon>Ochrophyta</taxon>
        <taxon>Bacillariophyta</taxon>
        <taxon>Coscinodiscophyceae</taxon>
        <taxon>Thalassiosirophycidae</taxon>
        <taxon>Stephanodiscales</taxon>
        <taxon>Stephanodiscaceae</taxon>
        <taxon>Discostella</taxon>
    </lineage>
</organism>
<feature type="transmembrane region" description="Helical" evidence="3">
    <location>
        <begin position="79"/>
        <end position="107"/>
    </location>
</feature>
<keyword evidence="1" id="KW-0732">Signal</keyword>
<evidence type="ECO:0000256" key="3">
    <source>
        <dbReference type="SAM" id="Phobius"/>
    </source>
</evidence>
<name>A0ABD3M6Q6_9STRA</name>
<proteinExistence type="predicted"/>